<comment type="caution">
    <text evidence="2">The sequence shown here is derived from an EMBL/GenBank/DDBJ whole genome shotgun (WGS) entry which is preliminary data.</text>
</comment>
<dbReference type="InterPro" id="IPR018657">
    <property type="entry name" value="LarA-like_N"/>
</dbReference>
<evidence type="ECO:0000259" key="1">
    <source>
        <dbReference type="Pfam" id="PF09861"/>
    </source>
</evidence>
<dbReference type="InParanoid" id="A0A0J6WZ91"/>
<dbReference type="Gene3D" id="3.40.50.11440">
    <property type="match status" value="1"/>
</dbReference>
<dbReference type="AlphaFoldDB" id="A0A0J6WZ91"/>
<gene>
    <name evidence="2" type="ORF">AB840_02240</name>
</gene>
<feature type="domain" description="LarA-like N-terminal" evidence="1">
    <location>
        <begin position="33"/>
        <end position="189"/>
    </location>
</feature>
<accession>A0A0J6WZ91</accession>
<dbReference type="STRING" id="39029.BSR42_03215"/>
<reference evidence="2 3" key="1">
    <citation type="submission" date="2015-06" db="EMBL/GenBank/DDBJ databases">
        <title>Draft genome sequence of beer spoilage bacterium Megasphaera cerevisiae type strain 20462.</title>
        <authorList>
            <person name="Kutumbaka K."/>
            <person name="Pasmowitz J."/>
            <person name="Mategko J."/>
            <person name="Reyes D."/>
            <person name="Friedrich A."/>
            <person name="Han S."/>
            <person name="Martens-Habbena W."/>
            <person name="Neal-McKinney J."/>
            <person name="Janagama H.K."/>
            <person name="Nadala C."/>
            <person name="Samadpour M."/>
        </authorList>
    </citation>
    <scope>NUCLEOTIDE SEQUENCE [LARGE SCALE GENOMIC DNA]</scope>
    <source>
        <strain evidence="2 3">DSM 20462</strain>
    </source>
</reference>
<protein>
    <recommendedName>
        <fullName evidence="1">LarA-like N-terminal domain-containing protein</fullName>
    </recommendedName>
</protein>
<dbReference type="EMBL" id="LEKT01000004">
    <property type="protein sequence ID" value="KMO87553.1"/>
    <property type="molecule type" value="Genomic_DNA"/>
</dbReference>
<keyword evidence="3" id="KW-1185">Reference proteome</keyword>
<dbReference type="GO" id="GO:0050043">
    <property type="term" value="F:lactate racemase activity"/>
    <property type="evidence" value="ECO:0007669"/>
    <property type="project" value="InterPro"/>
</dbReference>
<sequence length="427" mass="47114">MHLFENLLKSVLIPKFVKVNYEIPQSHVGDPGKELCRALQQRDILQEIKPGDSVCIACGSREISHLADIVKVLVRQIKLRGGEPFIIPAMGSHGGAVASGQRDILLNFGLSEKNVGAPIKATMDTVYVGMSASGLEVRLDKYASEADWIIPVGRIKPHTAFHGPIESGVQKMIVIGMGKQYGANICHSRGFSQMSKNIREFAHTILARYPNIRAIGIIENAFHETYKIIAFPHDAIEREEPAYLKEAKSLMPKIPFKKVDAIFVDELGKNISGTGADPNIIGRSPVMGRWEPNADAIVMLDLTEESHGNITGIGNADITTMRVFKKIDMEATYPNNITSLVPKAANIPPVMPNDRLAMKFGLKICLNVDSQAGSKVVWLHNTLLMHRFWISEALIPEAAICSNLTIMSDPENITFDDKGNVSNWDWN</sequence>
<name>A0A0J6WZ91_9FIRM</name>
<organism evidence="2 3">
    <name type="scientific">Megasphaera cerevisiae DSM 20462</name>
    <dbReference type="NCBI Taxonomy" id="1122219"/>
    <lineage>
        <taxon>Bacteria</taxon>
        <taxon>Bacillati</taxon>
        <taxon>Bacillota</taxon>
        <taxon>Negativicutes</taxon>
        <taxon>Veillonellales</taxon>
        <taxon>Veillonellaceae</taxon>
        <taxon>Megasphaera</taxon>
    </lineage>
</organism>
<dbReference type="Proteomes" id="UP000036503">
    <property type="component" value="Unassembled WGS sequence"/>
</dbReference>
<dbReference type="PATRIC" id="fig|1122219.3.peg.1689"/>
<dbReference type="Pfam" id="PF09861">
    <property type="entry name" value="Lar_N"/>
    <property type="match status" value="1"/>
</dbReference>
<proteinExistence type="predicted"/>
<evidence type="ECO:0000313" key="2">
    <source>
        <dbReference type="EMBL" id="KMO87553.1"/>
    </source>
</evidence>
<evidence type="ECO:0000313" key="3">
    <source>
        <dbReference type="Proteomes" id="UP000036503"/>
    </source>
</evidence>
<dbReference type="RefSeq" id="WP_048513204.1">
    <property type="nucleotide sequence ID" value="NZ_FUXD01000006.1"/>
</dbReference>
<dbReference type="OrthoDB" id="9788398at2"/>